<comment type="similarity">
    <text evidence="9">Belongs to the class-I aminoacyl-tRNA synthetase family.</text>
</comment>
<dbReference type="EMBL" id="BPLR01006294">
    <property type="protein sequence ID" value="GIY08812.1"/>
    <property type="molecule type" value="Genomic_DNA"/>
</dbReference>
<dbReference type="Pfam" id="PF00579">
    <property type="entry name" value="tRNA-synt_1b"/>
    <property type="match status" value="1"/>
</dbReference>
<evidence type="ECO:0000256" key="6">
    <source>
        <dbReference type="ARBA" id="ARBA00023146"/>
    </source>
</evidence>
<dbReference type="GO" id="GO:0004831">
    <property type="term" value="F:tyrosine-tRNA ligase activity"/>
    <property type="evidence" value="ECO:0007669"/>
    <property type="project" value="UniProtKB-EC"/>
</dbReference>
<dbReference type="PRINTS" id="PR01040">
    <property type="entry name" value="TRNASYNTHTYR"/>
</dbReference>
<dbReference type="GO" id="GO:0006437">
    <property type="term" value="P:tyrosyl-tRNA aminoacylation"/>
    <property type="evidence" value="ECO:0007669"/>
    <property type="project" value="InterPro"/>
</dbReference>
<evidence type="ECO:0000256" key="9">
    <source>
        <dbReference type="RuleBase" id="RU361234"/>
    </source>
</evidence>
<proteinExistence type="inferred from homology"/>
<dbReference type="EC" id="6.1.1.1" evidence="1 9"/>
<dbReference type="FunFam" id="1.10.240.10:FF:000001">
    <property type="entry name" value="Tyrosine--tRNA ligase"/>
    <property type="match status" value="1"/>
</dbReference>
<keyword evidence="4 9" id="KW-0067">ATP-binding</keyword>
<evidence type="ECO:0000256" key="5">
    <source>
        <dbReference type="ARBA" id="ARBA00022917"/>
    </source>
</evidence>
<name>A0AAV4QHM6_CAEEX</name>
<dbReference type="InterPro" id="IPR002305">
    <property type="entry name" value="aa-tRNA-synth_Ic"/>
</dbReference>
<dbReference type="Gene3D" id="1.10.240.10">
    <property type="entry name" value="Tyrosyl-Transfer RNA Synthetase"/>
    <property type="match status" value="1"/>
</dbReference>
<keyword evidence="6 9" id="KW-0030">Aminoacyl-tRNA synthetase</keyword>
<keyword evidence="2 9" id="KW-0436">Ligase</keyword>
<dbReference type="GO" id="GO:0005739">
    <property type="term" value="C:mitochondrion"/>
    <property type="evidence" value="ECO:0007669"/>
    <property type="project" value="TreeGrafter"/>
</dbReference>
<keyword evidence="5 9" id="KW-0648">Protein biosynthesis</keyword>
<dbReference type="Gene3D" id="3.40.50.620">
    <property type="entry name" value="HUPs"/>
    <property type="match status" value="2"/>
</dbReference>
<dbReference type="Proteomes" id="UP001054945">
    <property type="component" value="Unassembled WGS sequence"/>
</dbReference>
<dbReference type="PANTHER" id="PTHR11766">
    <property type="entry name" value="TYROSYL-TRNA SYNTHETASE"/>
    <property type="match status" value="1"/>
</dbReference>
<dbReference type="GO" id="GO:0005829">
    <property type="term" value="C:cytosol"/>
    <property type="evidence" value="ECO:0007669"/>
    <property type="project" value="TreeGrafter"/>
</dbReference>
<dbReference type="InterPro" id="IPR024088">
    <property type="entry name" value="Tyr-tRNA-ligase_bac-type"/>
</dbReference>
<evidence type="ECO:0000313" key="11">
    <source>
        <dbReference type="Proteomes" id="UP001054945"/>
    </source>
</evidence>
<evidence type="ECO:0000256" key="3">
    <source>
        <dbReference type="ARBA" id="ARBA00022741"/>
    </source>
</evidence>
<evidence type="ECO:0000256" key="7">
    <source>
        <dbReference type="ARBA" id="ARBA00033323"/>
    </source>
</evidence>
<dbReference type="InterPro" id="IPR014729">
    <property type="entry name" value="Rossmann-like_a/b/a_fold"/>
</dbReference>
<gene>
    <name evidence="10" type="primary">TyrRS-m</name>
    <name evidence="10" type="ORF">CEXT_604641</name>
</gene>
<dbReference type="GO" id="GO:0005524">
    <property type="term" value="F:ATP binding"/>
    <property type="evidence" value="ECO:0007669"/>
    <property type="project" value="UniProtKB-KW"/>
</dbReference>
<comment type="catalytic activity">
    <reaction evidence="8 9">
        <text>tRNA(Tyr) + L-tyrosine + ATP = L-tyrosyl-tRNA(Tyr) + AMP + diphosphate + H(+)</text>
        <dbReference type="Rhea" id="RHEA:10220"/>
        <dbReference type="Rhea" id="RHEA-COMP:9706"/>
        <dbReference type="Rhea" id="RHEA-COMP:9707"/>
        <dbReference type="ChEBI" id="CHEBI:15378"/>
        <dbReference type="ChEBI" id="CHEBI:30616"/>
        <dbReference type="ChEBI" id="CHEBI:33019"/>
        <dbReference type="ChEBI" id="CHEBI:58315"/>
        <dbReference type="ChEBI" id="CHEBI:78442"/>
        <dbReference type="ChEBI" id="CHEBI:78536"/>
        <dbReference type="ChEBI" id="CHEBI:456215"/>
        <dbReference type="EC" id="6.1.1.1"/>
    </reaction>
</comment>
<accession>A0AAV4QHM6</accession>
<dbReference type="InterPro" id="IPR002307">
    <property type="entry name" value="Tyr-tRNA-ligase"/>
</dbReference>
<evidence type="ECO:0000256" key="8">
    <source>
        <dbReference type="ARBA" id="ARBA00048248"/>
    </source>
</evidence>
<dbReference type="NCBIfam" id="TIGR00234">
    <property type="entry name" value="tyrS"/>
    <property type="match status" value="1"/>
</dbReference>
<evidence type="ECO:0000256" key="1">
    <source>
        <dbReference type="ARBA" id="ARBA00013160"/>
    </source>
</evidence>
<evidence type="ECO:0000313" key="10">
    <source>
        <dbReference type="EMBL" id="GIY08812.1"/>
    </source>
</evidence>
<dbReference type="PANTHER" id="PTHR11766:SF0">
    <property type="entry name" value="TYROSINE--TRNA LIGASE, MITOCHONDRIAL"/>
    <property type="match status" value="1"/>
</dbReference>
<keyword evidence="11" id="KW-1185">Reference proteome</keyword>
<organism evidence="10 11">
    <name type="scientific">Caerostris extrusa</name>
    <name type="common">Bark spider</name>
    <name type="synonym">Caerostris bankana</name>
    <dbReference type="NCBI Taxonomy" id="172846"/>
    <lineage>
        <taxon>Eukaryota</taxon>
        <taxon>Metazoa</taxon>
        <taxon>Ecdysozoa</taxon>
        <taxon>Arthropoda</taxon>
        <taxon>Chelicerata</taxon>
        <taxon>Arachnida</taxon>
        <taxon>Araneae</taxon>
        <taxon>Araneomorphae</taxon>
        <taxon>Entelegynae</taxon>
        <taxon>Araneoidea</taxon>
        <taxon>Araneidae</taxon>
        <taxon>Caerostris</taxon>
    </lineage>
</organism>
<protein>
    <recommendedName>
        <fullName evidence="1 9">Tyrosine--tRNA ligase</fullName>
        <ecNumber evidence="1 9">6.1.1.1</ecNumber>
    </recommendedName>
    <alternativeName>
        <fullName evidence="7 9">Tyrosyl-tRNA synthetase</fullName>
    </alternativeName>
</protein>
<evidence type="ECO:0000256" key="4">
    <source>
        <dbReference type="ARBA" id="ARBA00022840"/>
    </source>
</evidence>
<comment type="caution">
    <text evidence="10">The sequence shown here is derived from an EMBL/GenBank/DDBJ whole genome shotgun (WGS) entry which is preliminary data.</text>
</comment>
<evidence type="ECO:0000256" key="2">
    <source>
        <dbReference type="ARBA" id="ARBA00022598"/>
    </source>
</evidence>
<dbReference type="SUPFAM" id="SSF52374">
    <property type="entry name" value="Nucleotidylyl transferase"/>
    <property type="match status" value="1"/>
</dbReference>
<reference evidence="10 11" key="1">
    <citation type="submission" date="2021-06" db="EMBL/GenBank/DDBJ databases">
        <title>Caerostris extrusa draft genome.</title>
        <authorList>
            <person name="Kono N."/>
            <person name="Arakawa K."/>
        </authorList>
    </citation>
    <scope>NUCLEOTIDE SEQUENCE [LARGE SCALE GENOMIC DNA]</scope>
</reference>
<sequence>MALSIVKTCRVLSNLKPYAAFLCKGRNSSSDLLYSLLRRGLVKQIFPSDQTINSTGIPCAYAGFDATADSLHIGNLLVLISLIHWQRAGYETIAVVGDATAEIGDPSGHKSDRKILFHDTAKTKRCLGKLRIMKNSEWYKNTSIIDFIGEAGRNLRVTDMLSRTSVRSRMESGAGINFAEFSYQVFQSYDWMYLLKNYRCKFQFGGNDQLGNIVSGYNLISGSLYQHVYGALLPIVQSETGDKFGKSAGNAVFLSPERTSPFDFYQFFLRIPDAEVNNYLRLFTFLSIEEIEDILHKHLKNPDSRKAQKKLLKRLLLLVHGESGLNLAETATKILFHSDIESLASLKREDMKHVFPVSNTSEILFEPEMTLLDLTMKAGCFLKKRKEELLLSVMEVNVFI</sequence>
<dbReference type="AlphaFoldDB" id="A0AAV4QHM6"/>
<keyword evidence="3 9" id="KW-0547">Nucleotide-binding</keyword>
<dbReference type="CDD" id="cd00805">
    <property type="entry name" value="TyrRS_core"/>
    <property type="match status" value="1"/>
</dbReference>